<dbReference type="PATRIC" id="fig|33050.5.peg.125"/>
<protein>
    <submittedName>
        <fullName evidence="10">Peptidase M13</fullName>
    </submittedName>
</protein>
<feature type="domain" description="Peptidase M13 C-terminal" evidence="8">
    <location>
        <begin position="478"/>
        <end position="676"/>
    </location>
</feature>
<dbReference type="CDD" id="cd08662">
    <property type="entry name" value="M13"/>
    <property type="match status" value="1"/>
</dbReference>
<dbReference type="PROSITE" id="PS51885">
    <property type="entry name" value="NEPRILYSIN"/>
    <property type="match status" value="1"/>
</dbReference>
<dbReference type="PANTHER" id="PTHR11733">
    <property type="entry name" value="ZINC METALLOPROTEASE FAMILY M13 NEPRILYSIN-RELATED"/>
    <property type="match status" value="1"/>
</dbReference>
<evidence type="ECO:0000256" key="5">
    <source>
        <dbReference type="ARBA" id="ARBA00022833"/>
    </source>
</evidence>
<dbReference type="InterPro" id="IPR024079">
    <property type="entry name" value="MetalloPept_cat_dom_sf"/>
</dbReference>
<keyword evidence="5" id="KW-0862">Zinc</keyword>
<dbReference type="Gene3D" id="3.40.390.10">
    <property type="entry name" value="Collagenase (Catalytic Domain)"/>
    <property type="match status" value="1"/>
</dbReference>
<dbReference type="SUPFAM" id="SSF55486">
    <property type="entry name" value="Metalloproteases ('zincins'), catalytic domain"/>
    <property type="match status" value="1"/>
</dbReference>
<evidence type="ECO:0000256" key="2">
    <source>
        <dbReference type="ARBA" id="ARBA00022670"/>
    </source>
</evidence>
<dbReference type="Proteomes" id="UP000058074">
    <property type="component" value="Chromosome"/>
</dbReference>
<comment type="cofactor">
    <cofactor evidence="1">
        <name>Zn(2+)</name>
        <dbReference type="ChEBI" id="CHEBI:29105"/>
    </cofactor>
</comment>
<evidence type="ECO:0000256" key="3">
    <source>
        <dbReference type="ARBA" id="ARBA00022723"/>
    </source>
</evidence>
<name>A0A0N9UTX0_SPHMC</name>
<dbReference type="GO" id="GO:0005886">
    <property type="term" value="C:plasma membrane"/>
    <property type="evidence" value="ECO:0007669"/>
    <property type="project" value="TreeGrafter"/>
</dbReference>
<evidence type="ECO:0000256" key="1">
    <source>
        <dbReference type="ARBA" id="ARBA00001947"/>
    </source>
</evidence>
<accession>A0A0N9UTX0</accession>
<evidence type="ECO:0000313" key="10">
    <source>
        <dbReference type="EMBL" id="ALH78925.1"/>
    </source>
</evidence>
<keyword evidence="3" id="KW-0479">Metal-binding</keyword>
<dbReference type="InterPro" id="IPR000718">
    <property type="entry name" value="Peptidase_M13"/>
</dbReference>
<reference evidence="10 11" key="1">
    <citation type="journal article" date="2015" name="Genome Announc.">
        <title>Complete Genome Sequence of Polypropylene Glycol- and Polyethylene Glycol-Degrading Sphingopyxis macrogoltabida Strain EY-1.</title>
        <authorList>
            <person name="Ohtsubo Y."/>
            <person name="Nagata Y."/>
            <person name="Numata M."/>
            <person name="Tsuchikane K."/>
            <person name="Hosoyama A."/>
            <person name="Yamazoe A."/>
            <person name="Tsuda M."/>
            <person name="Fujita N."/>
            <person name="Kawai F."/>
        </authorList>
    </citation>
    <scope>NUCLEOTIDE SEQUENCE [LARGE SCALE GENOMIC DNA]</scope>
    <source>
        <strain evidence="10 11">EY-1</strain>
    </source>
</reference>
<evidence type="ECO:0000259" key="9">
    <source>
        <dbReference type="Pfam" id="PF05649"/>
    </source>
</evidence>
<dbReference type="GO" id="GO:0016485">
    <property type="term" value="P:protein processing"/>
    <property type="evidence" value="ECO:0007669"/>
    <property type="project" value="TreeGrafter"/>
</dbReference>
<organism evidence="10 11">
    <name type="scientific">Sphingopyxis macrogoltabida</name>
    <name type="common">Sphingomonas macrogoltabidus</name>
    <dbReference type="NCBI Taxonomy" id="33050"/>
    <lineage>
        <taxon>Bacteria</taxon>
        <taxon>Pseudomonadati</taxon>
        <taxon>Pseudomonadota</taxon>
        <taxon>Alphaproteobacteria</taxon>
        <taxon>Sphingomonadales</taxon>
        <taxon>Sphingomonadaceae</taxon>
        <taxon>Sphingopyxis</taxon>
    </lineage>
</organism>
<dbReference type="GO" id="GO:0046872">
    <property type="term" value="F:metal ion binding"/>
    <property type="evidence" value="ECO:0007669"/>
    <property type="project" value="UniProtKB-KW"/>
</dbReference>
<feature type="signal peptide" evidence="7">
    <location>
        <begin position="1"/>
        <end position="21"/>
    </location>
</feature>
<dbReference type="Pfam" id="PF01431">
    <property type="entry name" value="Peptidase_M13"/>
    <property type="match status" value="1"/>
</dbReference>
<dbReference type="GO" id="GO:0004222">
    <property type="term" value="F:metalloendopeptidase activity"/>
    <property type="evidence" value="ECO:0007669"/>
    <property type="project" value="InterPro"/>
</dbReference>
<evidence type="ECO:0000256" key="6">
    <source>
        <dbReference type="ARBA" id="ARBA00023049"/>
    </source>
</evidence>
<dbReference type="EMBL" id="CP012700">
    <property type="protein sequence ID" value="ALH78925.1"/>
    <property type="molecule type" value="Genomic_DNA"/>
</dbReference>
<dbReference type="InterPro" id="IPR008753">
    <property type="entry name" value="Peptidase_M13_N"/>
</dbReference>
<dbReference type="RefSeq" id="WP_054586444.1">
    <property type="nucleotide sequence ID" value="NZ_CP012700.1"/>
</dbReference>
<dbReference type="InterPro" id="IPR018497">
    <property type="entry name" value="Peptidase_M13_C"/>
</dbReference>
<dbReference type="PRINTS" id="PR00786">
    <property type="entry name" value="NEPRILYSIN"/>
</dbReference>
<dbReference type="Gene3D" id="1.10.1380.10">
    <property type="entry name" value="Neutral endopeptidase , domain2"/>
    <property type="match status" value="1"/>
</dbReference>
<proteinExistence type="predicted"/>
<dbReference type="KEGG" id="smag:AN936_00615"/>
<evidence type="ECO:0000313" key="11">
    <source>
        <dbReference type="Proteomes" id="UP000058074"/>
    </source>
</evidence>
<dbReference type="AlphaFoldDB" id="A0A0N9UTX0"/>
<dbReference type="InterPro" id="IPR042089">
    <property type="entry name" value="Peptidase_M13_dom_2"/>
</dbReference>
<keyword evidence="2" id="KW-0645">Protease</keyword>
<keyword evidence="6" id="KW-0482">Metalloprotease</keyword>
<evidence type="ECO:0000256" key="7">
    <source>
        <dbReference type="SAM" id="SignalP"/>
    </source>
</evidence>
<dbReference type="Pfam" id="PF05649">
    <property type="entry name" value="Peptidase_M13_N"/>
    <property type="match status" value="1"/>
</dbReference>
<feature type="chain" id="PRO_5006039044" evidence="7">
    <location>
        <begin position="22"/>
        <end position="679"/>
    </location>
</feature>
<dbReference type="PANTHER" id="PTHR11733:SF211">
    <property type="entry name" value="OLIGOPEPTIDASE LIPOPROTEIN M13 FAMILY"/>
    <property type="match status" value="1"/>
</dbReference>
<sequence>MRSLSVAILLCGAMLTGGVHAQEDQSRASAPAPAEIGSFGFDEAGMDRTVKPGDDFFAYANGTWIANTQIPDDKPAYGSYYRQEDQTNEQLRAILEAAKADPASKLGRAYAAYLDTDRVEALGLAPIRPWLDRIKGLSDRKGYSALLAEADEMRVGGPVAYWVWQDDREPGQARLMIDQAGLGLGDRDSYLSDEPAYATMRTAYVAHLARLLALAGESDADARAQAVMALETEIAKVHWPRGDAADMVKTYHKYPVAGLAEFSTPTLDLAAILQRHGPHLTHVQVREPSAIKGIAAIVDKAPLDVLKDQLILRSLGGLAEVLPAAIDDEVFAFYGTTLAGTPRQAPRWRRAVAFVSDALRDDLGAAYVARHFPPGYKAEMTSMVDNLKGVMHDRIDKLAWMQPQTKRRAQEKLKNLTVRVGYPDQWRDYTTLDIGAGDAFGNRVRANRFDFRYMMQRASEPTRWWEWSYLSAQKVDANANYNLLQLTFPAAFLQPPTFDPGADAAINYGAVGAVAAHEITHNFDNSGAKYNEKGVQAEWWTPEDVEAFEAAGDALVAQYDAYEVLPGLHANGRISLGENISDLAGLTFAYEAYKRSLGGRPAPVINGLTGDQRFFLGWAQFFRIKARDEYLRQTMLTWQHSPDRLRVLTVRNIDAWYEAFDVKPGDKLYLPPEKRVRIW</sequence>
<keyword evidence="4" id="KW-0378">Hydrolase</keyword>
<gene>
    <name evidence="10" type="ORF">AN936_00615</name>
</gene>
<dbReference type="OrthoDB" id="9775677at2"/>
<evidence type="ECO:0000256" key="4">
    <source>
        <dbReference type="ARBA" id="ARBA00022801"/>
    </source>
</evidence>
<keyword evidence="7" id="KW-0732">Signal</keyword>
<evidence type="ECO:0000259" key="8">
    <source>
        <dbReference type="Pfam" id="PF01431"/>
    </source>
</evidence>
<feature type="domain" description="Peptidase M13 N-terminal" evidence="9">
    <location>
        <begin position="52"/>
        <end position="423"/>
    </location>
</feature>